<sequence length="89" mass="10451">MPISYNALKNEMNIRDRGLSFEAVRDLDMSSALIVEDTRKGYEERRFQALGLIEARLHMLVFTPRGNKMHVISLRKANIREIKRYEQAQ</sequence>
<organism evidence="1 2">
    <name type="scientific">Caballeronia sordidicola</name>
    <name type="common">Burkholderia sordidicola</name>
    <dbReference type="NCBI Taxonomy" id="196367"/>
    <lineage>
        <taxon>Bacteria</taxon>
        <taxon>Pseudomonadati</taxon>
        <taxon>Pseudomonadota</taxon>
        <taxon>Betaproteobacteria</taxon>
        <taxon>Burkholderiales</taxon>
        <taxon>Burkholderiaceae</taxon>
        <taxon>Caballeronia</taxon>
    </lineage>
</organism>
<evidence type="ECO:0000313" key="2">
    <source>
        <dbReference type="Proteomes" id="UP000054893"/>
    </source>
</evidence>
<dbReference type="Pfam" id="PF04365">
    <property type="entry name" value="BrnT_toxin"/>
    <property type="match status" value="1"/>
</dbReference>
<dbReference type="EMBL" id="FCOC02000008">
    <property type="protein sequence ID" value="SAL33032.1"/>
    <property type="molecule type" value="Genomic_DNA"/>
</dbReference>
<name>A0A158GLX1_CABSO</name>
<dbReference type="Proteomes" id="UP000054893">
    <property type="component" value="Unassembled WGS sequence"/>
</dbReference>
<dbReference type="InterPro" id="IPR038573">
    <property type="entry name" value="BrnT_sf"/>
</dbReference>
<gene>
    <name evidence="1" type="ORF">AWB64_03114</name>
</gene>
<protein>
    <recommendedName>
        <fullName evidence="3">BrnT family toxin</fullName>
    </recommendedName>
</protein>
<dbReference type="OrthoDB" id="9798158at2"/>
<dbReference type="Gene3D" id="3.10.450.530">
    <property type="entry name" value="Ribonuclease toxin, BrnT, of type II toxin-antitoxin system"/>
    <property type="match status" value="1"/>
</dbReference>
<reference evidence="1 2" key="1">
    <citation type="submission" date="2016-01" db="EMBL/GenBank/DDBJ databases">
        <authorList>
            <person name="Oliw E.H."/>
        </authorList>
    </citation>
    <scope>NUCLEOTIDE SEQUENCE [LARGE SCALE GENOMIC DNA]</scope>
    <source>
        <strain evidence="1">LMG 22029</strain>
    </source>
</reference>
<evidence type="ECO:0008006" key="3">
    <source>
        <dbReference type="Google" id="ProtNLM"/>
    </source>
</evidence>
<dbReference type="AlphaFoldDB" id="A0A158GLX1"/>
<evidence type="ECO:0000313" key="1">
    <source>
        <dbReference type="EMBL" id="SAL33032.1"/>
    </source>
</evidence>
<accession>A0A158GLX1</accession>
<proteinExistence type="predicted"/>
<dbReference type="InterPro" id="IPR007460">
    <property type="entry name" value="BrnT_toxin"/>
</dbReference>